<evidence type="ECO:0000256" key="6">
    <source>
        <dbReference type="SAM" id="Phobius"/>
    </source>
</evidence>
<proteinExistence type="predicted"/>
<dbReference type="InterPro" id="IPR012902">
    <property type="entry name" value="N_methyl_site"/>
</dbReference>
<keyword evidence="4 6" id="KW-1133">Transmembrane helix</keyword>
<protein>
    <submittedName>
        <fullName evidence="7">Uncharacterized protein</fullName>
    </submittedName>
</protein>
<dbReference type="EMBL" id="LCRO01000005">
    <property type="protein sequence ID" value="KKW35640.1"/>
    <property type="molecule type" value="Genomic_DNA"/>
</dbReference>
<keyword evidence="2" id="KW-0488">Methylation</keyword>
<keyword evidence="3 6" id="KW-0812">Transmembrane</keyword>
<dbReference type="NCBIfam" id="TIGR02532">
    <property type="entry name" value="IV_pilin_GFxxxE"/>
    <property type="match status" value="1"/>
</dbReference>
<evidence type="ECO:0000256" key="5">
    <source>
        <dbReference type="ARBA" id="ARBA00023136"/>
    </source>
</evidence>
<evidence type="ECO:0000256" key="2">
    <source>
        <dbReference type="ARBA" id="ARBA00022481"/>
    </source>
</evidence>
<dbReference type="AlphaFoldDB" id="A0A0G1XXN0"/>
<dbReference type="PANTHER" id="PTHR30093">
    <property type="entry name" value="GENERAL SECRETION PATHWAY PROTEIN G"/>
    <property type="match status" value="1"/>
</dbReference>
<evidence type="ECO:0000256" key="4">
    <source>
        <dbReference type="ARBA" id="ARBA00022989"/>
    </source>
</evidence>
<dbReference type="Gene3D" id="3.30.700.10">
    <property type="entry name" value="Glycoprotein, Type 4 Pilin"/>
    <property type="match status" value="1"/>
</dbReference>
<accession>A0A0G1XXN0</accession>
<feature type="transmembrane region" description="Helical" evidence="6">
    <location>
        <begin position="21"/>
        <end position="43"/>
    </location>
</feature>
<dbReference type="SUPFAM" id="SSF54523">
    <property type="entry name" value="Pili subunits"/>
    <property type="match status" value="1"/>
</dbReference>
<dbReference type="PRINTS" id="PR00885">
    <property type="entry name" value="BCTERIALGSPH"/>
</dbReference>
<sequence>MIMHKKFTRSLARSAMAKGFTLIELLVVIAIIGILASVVLVSLNSARAKGRDARRVAELQEMVRAIAIADADPAIAFAGCTAANAKANTCTTPNLTSFADPSAGVAGAACDGTSAATCQYSVSKSDGSAGATTQNWQIRSYLEAGSGTLTTGKICISSIDTTIFQDDATHCN</sequence>
<dbReference type="GO" id="GO:0015627">
    <property type="term" value="C:type II protein secretion system complex"/>
    <property type="evidence" value="ECO:0007669"/>
    <property type="project" value="InterPro"/>
</dbReference>
<dbReference type="PROSITE" id="PS00409">
    <property type="entry name" value="PROKAR_NTER_METHYL"/>
    <property type="match status" value="1"/>
</dbReference>
<name>A0A0G1XXN0_9BACT</name>
<keyword evidence="5 6" id="KW-0472">Membrane</keyword>
<dbReference type="InterPro" id="IPR045584">
    <property type="entry name" value="Pilin-like"/>
</dbReference>
<evidence type="ECO:0000313" key="8">
    <source>
        <dbReference type="Proteomes" id="UP000034740"/>
    </source>
</evidence>
<dbReference type="GO" id="GO:0015628">
    <property type="term" value="P:protein secretion by the type II secretion system"/>
    <property type="evidence" value="ECO:0007669"/>
    <property type="project" value="InterPro"/>
</dbReference>
<evidence type="ECO:0000313" key="7">
    <source>
        <dbReference type="EMBL" id="KKW35640.1"/>
    </source>
</evidence>
<dbReference type="Pfam" id="PF07963">
    <property type="entry name" value="N_methyl"/>
    <property type="match status" value="1"/>
</dbReference>
<gene>
    <name evidence="7" type="ORF">UY83_C0005G0021</name>
</gene>
<dbReference type="GO" id="GO:0016020">
    <property type="term" value="C:membrane"/>
    <property type="evidence" value="ECO:0007669"/>
    <property type="project" value="UniProtKB-SubCell"/>
</dbReference>
<dbReference type="Proteomes" id="UP000034740">
    <property type="component" value="Unassembled WGS sequence"/>
</dbReference>
<reference evidence="7 8" key="1">
    <citation type="journal article" date="2015" name="Nature">
        <title>rRNA introns, odd ribosomes, and small enigmatic genomes across a large radiation of phyla.</title>
        <authorList>
            <person name="Brown C.T."/>
            <person name="Hug L.A."/>
            <person name="Thomas B.C."/>
            <person name="Sharon I."/>
            <person name="Castelle C.J."/>
            <person name="Singh A."/>
            <person name="Wilkins M.J."/>
            <person name="Williams K.H."/>
            <person name="Banfield J.F."/>
        </authorList>
    </citation>
    <scope>NUCLEOTIDE SEQUENCE [LARGE SCALE GENOMIC DNA]</scope>
</reference>
<organism evidence="7 8">
    <name type="scientific">Candidatus Adlerbacteria bacterium GW2011_GWA1_54_10</name>
    <dbReference type="NCBI Taxonomy" id="1618605"/>
    <lineage>
        <taxon>Bacteria</taxon>
        <taxon>Candidatus Adleribacteriota</taxon>
    </lineage>
</organism>
<comment type="subcellular location">
    <subcellularLocation>
        <location evidence="1">Membrane</location>
        <topology evidence="1">Single-pass membrane protein</topology>
    </subcellularLocation>
</comment>
<comment type="caution">
    <text evidence="7">The sequence shown here is derived from an EMBL/GenBank/DDBJ whole genome shotgun (WGS) entry which is preliminary data.</text>
</comment>
<evidence type="ECO:0000256" key="3">
    <source>
        <dbReference type="ARBA" id="ARBA00022692"/>
    </source>
</evidence>
<evidence type="ECO:0000256" key="1">
    <source>
        <dbReference type="ARBA" id="ARBA00004167"/>
    </source>
</evidence>
<dbReference type="InterPro" id="IPR002416">
    <property type="entry name" value="T2SS_protein-GspH"/>
</dbReference>